<dbReference type="RefSeq" id="XP_047783314.1">
    <property type="nucleotide sequence ID" value="XM_047919853.1"/>
</dbReference>
<dbReference type="Proteomes" id="UP000814176">
    <property type="component" value="Unassembled WGS sequence"/>
</dbReference>
<gene>
    <name evidence="2" type="ORF">C8Q71DRAFT_690084</name>
</gene>
<reference evidence="2 3" key="1">
    <citation type="journal article" date="2021" name="Environ. Microbiol.">
        <title>Gene family expansions and transcriptome signatures uncover fungal adaptations to wood decay.</title>
        <authorList>
            <person name="Hage H."/>
            <person name="Miyauchi S."/>
            <person name="Viragh M."/>
            <person name="Drula E."/>
            <person name="Min B."/>
            <person name="Chaduli D."/>
            <person name="Navarro D."/>
            <person name="Favel A."/>
            <person name="Norest M."/>
            <person name="Lesage-Meessen L."/>
            <person name="Balint B."/>
            <person name="Merenyi Z."/>
            <person name="de Eugenio L."/>
            <person name="Morin E."/>
            <person name="Martinez A.T."/>
            <person name="Baldrian P."/>
            <person name="Stursova M."/>
            <person name="Martinez M.J."/>
            <person name="Novotny C."/>
            <person name="Magnuson J.K."/>
            <person name="Spatafora J.W."/>
            <person name="Maurice S."/>
            <person name="Pangilinan J."/>
            <person name="Andreopoulos W."/>
            <person name="LaButti K."/>
            <person name="Hundley H."/>
            <person name="Na H."/>
            <person name="Kuo A."/>
            <person name="Barry K."/>
            <person name="Lipzen A."/>
            <person name="Henrissat B."/>
            <person name="Riley R."/>
            <person name="Ahrendt S."/>
            <person name="Nagy L.G."/>
            <person name="Grigoriev I.V."/>
            <person name="Martin F."/>
            <person name="Rosso M.N."/>
        </authorList>
    </citation>
    <scope>NUCLEOTIDE SEQUENCE [LARGE SCALE GENOMIC DNA]</scope>
    <source>
        <strain evidence="2 3">CIRM-BRFM 1785</strain>
    </source>
</reference>
<dbReference type="EMBL" id="JADCUA010000003">
    <property type="protein sequence ID" value="KAH9842015.1"/>
    <property type="molecule type" value="Genomic_DNA"/>
</dbReference>
<dbReference type="GeneID" id="72000585"/>
<feature type="compositionally biased region" description="Basic and acidic residues" evidence="1">
    <location>
        <begin position="1"/>
        <end position="12"/>
    </location>
</feature>
<feature type="non-terminal residue" evidence="2">
    <location>
        <position position="1"/>
    </location>
</feature>
<feature type="compositionally biased region" description="Basic residues" evidence="1">
    <location>
        <begin position="13"/>
        <end position="27"/>
    </location>
</feature>
<organism evidence="2 3">
    <name type="scientific">Rhodofomes roseus</name>
    <dbReference type="NCBI Taxonomy" id="34475"/>
    <lineage>
        <taxon>Eukaryota</taxon>
        <taxon>Fungi</taxon>
        <taxon>Dikarya</taxon>
        <taxon>Basidiomycota</taxon>
        <taxon>Agaricomycotina</taxon>
        <taxon>Agaricomycetes</taxon>
        <taxon>Polyporales</taxon>
        <taxon>Rhodofomes</taxon>
    </lineage>
</organism>
<feature type="non-terminal residue" evidence="2">
    <location>
        <position position="237"/>
    </location>
</feature>
<comment type="caution">
    <text evidence="2">The sequence shown here is derived from an EMBL/GenBank/DDBJ whole genome shotgun (WGS) entry which is preliminary data.</text>
</comment>
<evidence type="ECO:0000313" key="2">
    <source>
        <dbReference type="EMBL" id="KAH9842015.1"/>
    </source>
</evidence>
<keyword evidence="3" id="KW-1185">Reference proteome</keyword>
<sequence>LSVDEPSRQTETRRRKAQSREKRRRRRDEHAYPYSADQRPRLPLIRTHVKAARPIETALLTDTLPHTNGAYTGGRESRTTRQHYRLEDLVGAESRYGFELVHWDGRTVRPITDDCGRVIAVLCGAPDDSQWHNVQAGAAAAIAEAREELSLTVKDRVHRRGDFPALAVGISYGGGQKRPQKLAHSSANARVLEQLVQHEHIKRIAAFGSSVFRTWAPRLYEYYAAHMQSLLAHDGRL</sequence>
<proteinExistence type="predicted"/>
<accession>A0ABQ8KT73</accession>
<evidence type="ECO:0000256" key="1">
    <source>
        <dbReference type="SAM" id="MobiDB-lite"/>
    </source>
</evidence>
<evidence type="ECO:0000313" key="3">
    <source>
        <dbReference type="Proteomes" id="UP000814176"/>
    </source>
</evidence>
<name>A0ABQ8KT73_9APHY</name>
<protein>
    <submittedName>
        <fullName evidence="2">Uncharacterized protein</fullName>
    </submittedName>
</protein>
<feature type="region of interest" description="Disordered" evidence="1">
    <location>
        <begin position="1"/>
        <end position="38"/>
    </location>
</feature>